<dbReference type="Gene3D" id="1.25.40.10">
    <property type="entry name" value="Tetratricopeptide repeat domain"/>
    <property type="match status" value="1"/>
</dbReference>
<organism evidence="1 2">
    <name type="scientific">Senna tora</name>
    <dbReference type="NCBI Taxonomy" id="362788"/>
    <lineage>
        <taxon>Eukaryota</taxon>
        <taxon>Viridiplantae</taxon>
        <taxon>Streptophyta</taxon>
        <taxon>Embryophyta</taxon>
        <taxon>Tracheophyta</taxon>
        <taxon>Spermatophyta</taxon>
        <taxon>Magnoliopsida</taxon>
        <taxon>eudicotyledons</taxon>
        <taxon>Gunneridae</taxon>
        <taxon>Pentapetalae</taxon>
        <taxon>rosids</taxon>
        <taxon>fabids</taxon>
        <taxon>Fabales</taxon>
        <taxon>Fabaceae</taxon>
        <taxon>Caesalpinioideae</taxon>
        <taxon>Cassia clade</taxon>
        <taxon>Senna</taxon>
    </lineage>
</organism>
<comment type="caution">
    <text evidence="1">The sequence shown here is derived from an EMBL/GenBank/DDBJ whole genome shotgun (WGS) entry which is preliminary data.</text>
</comment>
<dbReference type="SUPFAM" id="SSF48452">
    <property type="entry name" value="TPR-like"/>
    <property type="match status" value="1"/>
</dbReference>
<name>A0A834WLE5_9FABA</name>
<keyword evidence="2" id="KW-1185">Reference proteome</keyword>
<evidence type="ECO:0000313" key="1">
    <source>
        <dbReference type="EMBL" id="KAF7827332.1"/>
    </source>
</evidence>
<reference evidence="1" key="1">
    <citation type="submission" date="2020-09" db="EMBL/GenBank/DDBJ databases">
        <title>Genome-Enabled Discovery of Anthraquinone Biosynthesis in Senna tora.</title>
        <authorList>
            <person name="Kang S.-H."/>
            <person name="Pandey R.P."/>
            <person name="Lee C.-M."/>
            <person name="Sim J.-S."/>
            <person name="Jeong J.-T."/>
            <person name="Choi B.-S."/>
            <person name="Jung M."/>
            <person name="Ginzburg D."/>
            <person name="Zhao K."/>
            <person name="Won S.Y."/>
            <person name="Oh T.-J."/>
            <person name="Yu Y."/>
            <person name="Kim N.-H."/>
            <person name="Lee O.R."/>
            <person name="Lee T.-H."/>
            <person name="Bashyal P."/>
            <person name="Kim T.-S."/>
            <person name="Lee W.-H."/>
            <person name="Kawkins C."/>
            <person name="Kim C.-K."/>
            <person name="Kim J.S."/>
            <person name="Ahn B.O."/>
            <person name="Rhee S.Y."/>
            <person name="Sohng J.K."/>
        </authorList>
    </citation>
    <scope>NUCLEOTIDE SEQUENCE</scope>
    <source>
        <tissue evidence="1">Leaf</tissue>
    </source>
</reference>
<dbReference type="SMART" id="SM00028">
    <property type="entry name" value="TPR"/>
    <property type="match status" value="2"/>
</dbReference>
<proteinExistence type="predicted"/>
<dbReference type="AlphaFoldDB" id="A0A834WLE5"/>
<dbReference type="PANTHER" id="PTHR45181:SF4">
    <property type="entry name" value="HEAT SHOCK PROTEIN DNAJ WITH TETRATRICOPEPTIDE REPEAT-CONTAINING PROTEIN"/>
    <property type="match status" value="1"/>
</dbReference>
<accession>A0A834WLE5</accession>
<dbReference type="OrthoDB" id="1436571at2759"/>
<protein>
    <submittedName>
        <fullName evidence="1">Heat shock protein DnaJ with tetratricopeptide repeat, putative isoform 1</fullName>
    </submittedName>
</protein>
<sequence length="179" mass="19949">MRLKEAFSHEFDIKDLGELRYFLGMEVARSNKGIVVSRRKYTLELLKETCMLGCKPADTPLETAGNEAFQTGRHAEAVEHYTAALSCNVESRPFAAVCFCNRAAAYKALGQITDAIADCSLAIALDGNYLKVVRVARHAPLPMAHVARATGQWGAPWRAINNYGMVECRFMLNRIIMMF</sequence>
<dbReference type="InterPro" id="IPR019734">
    <property type="entry name" value="TPR_rpt"/>
</dbReference>
<dbReference type="PANTHER" id="PTHR45181">
    <property type="entry name" value="HEAT SHOCK PROTEIN DNAJ WITH TETRATRICOPEPTIDE REPEAT-CONTAINING PROTEIN"/>
    <property type="match status" value="1"/>
</dbReference>
<dbReference type="EMBL" id="JAAIUW010000006">
    <property type="protein sequence ID" value="KAF7827332.1"/>
    <property type="molecule type" value="Genomic_DNA"/>
</dbReference>
<evidence type="ECO:0000313" key="2">
    <source>
        <dbReference type="Proteomes" id="UP000634136"/>
    </source>
</evidence>
<keyword evidence="1" id="KW-0346">Stress response</keyword>
<dbReference type="Proteomes" id="UP000634136">
    <property type="component" value="Unassembled WGS sequence"/>
</dbReference>
<dbReference type="InterPro" id="IPR011990">
    <property type="entry name" value="TPR-like_helical_dom_sf"/>
</dbReference>
<gene>
    <name evidence="1" type="ORF">G2W53_018496</name>
</gene>